<feature type="transmembrane region" description="Helical" evidence="6">
    <location>
        <begin position="363"/>
        <end position="385"/>
    </location>
</feature>
<evidence type="ECO:0000256" key="4">
    <source>
        <dbReference type="ARBA" id="ARBA00022989"/>
    </source>
</evidence>
<feature type="transmembrane region" description="Helical" evidence="6">
    <location>
        <begin position="286"/>
        <end position="305"/>
    </location>
</feature>
<feature type="transmembrane region" description="Helical" evidence="6">
    <location>
        <begin position="39"/>
        <end position="62"/>
    </location>
</feature>
<dbReference type="Pfam" id="PF13520">
    <property type="entry name" value="AA_permease_2"/>
    <property type="match status" value="1"/>
</dbReference>
<feature type="transmembrane region" description="Helical" evidence="6">
    <location>
        <begin position="138"/>
        <end position="156"/>
    </location>
</feature>
<keyword evidence="4 6" id="KW-1133">Transmembrane helix</keyword>
<keyword evidence="3 6" id="KW-0812">Transmembrane</keyword>
<evidence type="ECO:0000313" key="7">
    <source>
        <dbReference type="EMBL" id="TKG71687.1"/>
    </source>
</evidence>
<feature type="transmembrane region" description="Helical" evidence="6">
    <location>
        <begin position="401"/>
        <end position="423"/>
    </location>
</feature>
<evidence type="ECO:0000256" key="6">
    <source>
        <dbReference type="SAM" id="Phobius"/>
    </source>
</evidence>
<dbReference type="EMBL" id="SWMS01000004">
    <property type="protein sequence ID" value="TKG71687.1"/>
    <property type="molecule type" value="Genomic_DNA"/>
</dbReference>
<dbReference type="PANTHER" id="PTHR42770:SF7">
    <property type="entry name" value="MEMBRANE PROTEIN"/>
    <property type="match status" value="1"/>
</dbReference>
<feature type="transmembrane region" description="Helical" evidence="6">
    <location>
        <begin position="242"/>
        <end position="266"/>
    </location>
</feature>
<feature type="transmembrane region" description="Helical" evidence="6">
    <location>
        <begin position="340"/>
        <end position="357"/>
    </location>
</feature>
<dbReference type="InterPro" id="IPR050367">
    <property type="entry name" value="APC_superfamily"/>
</dbReference>
<dbReference type="InterPro" id="IPR002293">
    <property type="entry name" value="AA/rel_permease1"/>
</dbReference>
<feature type="transmembrane region" description="Helical" evidence="6">
    <location>
        <begin position="435"/>
        <end position="451"/>
    </location>
</feature>
<keyword evidence="2" id="KW-1003">Cell membrane</keyword>
<feature type="transmembrane region" description="Helical" evidence="6">
    <location>
        <begin position="206"/>
        <end position="230"/>
    </location>
</feature>
<feature type="transmembrane region" description="Helical" evidence="6">
    <location>
        <begin position="12"/>
        <end position="33"/>
    </location>
</feature>
<feature type="transmembrane region" description="Helical" evidence="6">
    <location>
        <begin position="91"/>
        <end position="118"/>
    </location>
</feature>
<organism evidence="7 8">
    <name type="scientific">Prauserella endophytica</name>
    <dbReference type="NCBI Taxonomy" id="1592324"/>
    <lineage>
        <taxon>Bacteria</taxon>
        <taxon>Bacillati</taxon>
        <taxon>Actinomycetota</taxon>
        <taxon>Actinomycetes</taxon>
        <taxon>Pseudonocardiales</taxon>
        <taxon>Pseudonocardiaceae</taxon>
        <taxon>Prauserella</taxon>
        <taxon>Prauserella coralliicola group</taxon>
    </lineage>
</organism>
<dbReference type="RefSeq" id="WP_137094457.1">
    <property type="nucleotide sequence ID" value="NZ_SWMS01000004.1"/>
</dbReference>
<name>A0ABY2S7T7_9PSEU</name>
<dbReference type="Proteomes" id="UP000309992">
    <property type="component" value="Unassembled WGS sequence"/>
</dbReference>
<evidence type="ECO:0000256" key="1">
    <source>
        <dbReference type="ARBA" id="ARBA00004651"/>
    </source>
</evidence>
<accession>A0ABY2S7T7</accession>
<gene>
    <name evidence="7" type="ORF">FCN18_09215</name>
</gene>
<comment type="caution">
    <text evidence="7">The sequence shown here is derived from an EMBL/GenBank/DDBJ whole genome shotgun (WGS) entry which is preliminary data.</text>
</comment>
<comment type="subcellular location">
    <subcellularLocation>
        <location evidence="1">Cell membrane</location>
        <topology evidence="1">Multi-pass membrane protein</topology>
    </subcellularLocation>
</comment>
<dbReference type="Gene3D" id="1.20.1740.10">
    <property type="entry name" value="Amino acid/polyamine transporter I"/>
    <property type="match status" value="1"/>
</dbReference>
<evidence type="ECO:0000256" key="2">
    <source>
        <dbReference type="ARBA" id="ARBA00022475"/>
    </source>
</evidence>
<dbReference type="PANTHER" id="PTHR42770">
    <property type="entry name" value="AMINO ACID TRANSPORTER-RELATED"/>
    <property type="match status" value="1"/>
</dbReference>
<proteinExistence type="predicted"/>
<evidence type="ECO:0000313" key="8">
    <source>
        <dbReference type="Proteomes" id="UP000309992"/>
    </source>
</evidence>
<feature type="transmembrane region" description="Helical" evidence="6">
    <location>
        <begin position="168"/>
        <end position="186"/>
    </location>
</feature>
<reference evidence="7 8" key="1">
    <citation type="journal article" date="2015" name="Antonie Van Leeuwenhoek">
        <title>Prauserella endophytica sp. nov., an endophytic actinobacterium isolated from Tamarix taklamakanensis.</title>
        <authorList>
            <person name="Liu J.M."/>
            <person name="Habden X."/>
            <person name="Guo L."/>
            <person name="Tuo L."/>
            <person name="Jiang Z.K."/>
            <person name="Liu S.W."/>
            <person name="Liu X.F."/>
            <person name="Chen L."/>
            <person name="Li R.F."/>
            <person name="Zhang Y.Q."/>
            <person name="Sun C.H."/>
        </authorList>
    </citation>
    <scope>NUCLEOTIDE SEQUENCE [LARGE SCALE GENOMIC DNA]</scope>
    <source>
        <strain evidence="7 8">CGMCC 4.7182</strain>
    </source>
</reference>
<protein>
    <submittedName>
        <fullName evidence="7">APC family permease</fullName>
    </submittedName>
</protein>
<dbReference type="PIRSF" id="PIRSF006060">
    <property type="entry name" value="AA_transporter"/>
    <property type="match status" value="1"/>
</dbReference>
<keyword evidence="5 6" id="KW-0472">Membrane</keyword>
<keyword evidence="8" id="KW-1185">Reference proteome</keyword>
<evidence type="ECO:0000256" key="3">
    <source>
        <dbReference type="ARBA" id="ARBA00022692"/>
    </source>
</evidence>
<sequence length="474" mass="50130">MTASGAPLERKLTWRDSFALSLLVPVSIFAAIAPSMGAVGTWTLMLLFAVVCTVGILQGFIYTELAAMFPDKSGGVAVYAHEGWRKYCTPLGAIVAFGYWAGWSFGVAVMALGFGSVLHAEFFPSVTWSIDLGAVDATLTHVLAVFALVLVSWLNLRGIEVTAMLAKILGVFAVALILLFAVGPIVTGNFDLSGLTWQLPGGWEGWHTALAFLFLLAWSSYALEMCAIFTPEYKDPLRDTRISLRAAGLVTLAASVLAPMGIAGVLGDETVAADPDNVYAAAFGELVGQASSFVAAMLALSFLLVMNGATADSGRALYGVARAGMTLRQLEGLNSGKEPAPAILVAMVANIALVLFVGNPLGIIFAGNVGYILTHLLAIAAFLLLRRDRPELPRPVRLGRVWVLVAWLLIAFNATILVVGVLSPGATGYGGTAEQLIGAGILLVGLLFLGVRRRQDARQRLPSATTIHEPESTR</sequence>
<evidence type="ECO:0000256" key="5">
    <source>
        <dbReference type="ARBA" id="ARBA00023136"/>
    </source>
</evidence>